<evidence type="ECO:0000259" key="2">
    <source>
        <dbReference type="Pfam" id="PF02470"/>
    </source>
</evidence>
<keyword evidence="1" id="KW-0472">Membrane</keyword>
<name>A0A3G8JR96_9ACTN</name>
<gene>
    <name evidence="3" type="ORF">D7316_04286</name>
</gene>
<accession>A0A3G8JR96</accession>
<dbReference type="Proteomes" id="UP000271469">
    <property type="component" value="Chromosome"/>
</dbReference>
<evidence type="ECO:0000313" key="4">
    <source>
        <dbReference type="Proteomes" id="UP000271469"/>
    </source>
</evidence>
<evidence type="ECO:0000256" key="1">
    <source>
        <dbReference type="SAM" id="Phobius"/>
    </source>
</evidence>
<dbReference type="AlphaFoldDB" id="A0A3G8JR96"/>
<keyword evidence="4" id="KW-1185">Reference proteome</keyword>
<sequence length="361" mass="38284">MARHTSQDFIRGDLRGQLRTLGVVGTASIAVIVLVVAVAWIVYPKATEPEGTRVQLVIPALGPGVKVGSKVLLRGAEVGEVTSVSSPRAGDVQVDVVLRPSATSVLSDSLDVDFRPENYFGITAVNLIEKSGGAPLRDGQVLARDSSPDYTMSTMLERGSLVVDGTLTKDMIASLDKAIRYANGLAPLIRSGIIVADTVAKTQRQMPITLIRRMNAVLDEFPAFNRQVTSALYAITESPYNKLPDGSRGVDDAFHKETDAALEIASSDLFGKAGALLASHDSELTPLTTLLEKMADPLPGVIGGGVTMDKTVALIDGLESAFVGTKDQQTLQLRIVLDSMPAVAGPLAQMGVTQRLPRKGR</sequence>
<evidence type="ECO:0000313" key="3">
    <source>
        <dbReference type="EMBL" id="AZG47674.1"/>
    </source>
</evidence>
<feature type="transmembrane region" description="Helical" evidence="1">
    <location>
        <begin position="21"/>
        <end position="43"/>
    </location>
</feature>
<dbReference type="EMBL" id="CP033972">
    <property type="protein sequence ID" value="AZG47674.1"/>
    <property type="molecule type" value="Genomic_DNA"/>
</dbReference>
<feature type="domain" description="Mce/MlaD" evidence="2">
    <location>
        <begin position="64"/>
        <end position="128"/>
    </location>
</feature>
<protein>
    <recommendedName>
        <fullName evidence="2">Mce/MlaD domain-containing protein</fullName>
    </recommendedName>
</protein>
<dbReference type="OrthoDB" id="4367361at2"/>
<dbReference type="InterPro" id="IPR003399">
    <property type="entry name" value="Mce/MlaD"/>
</dbReference>
<dbReference type="KEGG" id="gom:D7316_04286"/>
<proteinExistence type="predicted"/>
<dbReference type="Pfam" id="PF02470">
    <property type="entry name" value="MlaD"/>
    <property type="match status" value="1"/>
</dbReference>
<reference evidence="3 4" key="1">
    <citation type="submission" date="2018-11" db="EMBL/GenBank/DDBJ databases">
        <title>Gordonia insulae sp. nov., isolated from an island soil.</title>
        <authorList>
            <person name="Kim Y.S."/>
            <person name="Kim S.B."/>
        </authorList>
    </citation>
    <scope>NUCLEOTIDE SEQUENCE [LARGE SCALE GENOMIC DNA]</scope>
    <source>
        <strain evidence="3 4">MMS17-SY073</strain>
    </source>
</reference>
<organism evidence="3 4">
    <name type="scientific">Gordonia insulae</name>
    <dbReference type="NCBI Taxonomy" id="2420509"/>
    <lineage>
        <taxon>Bacteria</taxon>
        <taxon>Bacillati</taxon>
        <taxon>Actinomycetota</taxon>
        <taxon>Actinomycetes</taxon>
        <taxon>Mycobacteriales</taxon>
        <taxon>Gordoniaceae</taxon>
        <taxon>Gordonia</taxon>
    </lineage>
</organism>
<keyword evidence="1" id="KW-1133">Transmembrane helix</keyword>
<keyword evidence="1" id="KW-0812">Transmembrane</keyword>